<dbReference type="PANTHER" id="PTHR43685:SF5">
    <property type="entry name" value="GLYCOSYLTRANSFERASE EPSE-RELATED"/>
    <property type="match status" value="1"/>
</dbReference>
<evidence type="ECO:0000313" key="6">
    <source>
        <dbReference type="Proteomes" id="UP000234560"/>
    </source>
</evidence>
<dbReference type="InterPro" id="IPR001173">
    <property type="entry name" value="Glyco_trans_2-like"/>
</dbReference>
<reference evidence="5" key="2">
    <citation type="submission" date="2023-10" db="EMBL/GenBank/DDBJ databases">
        <authorList>
            <person name="Choi B."/>
        </authorList>
    </citation>
    <scope>NUCLEOTIDE SEQUENCE</scope>
    <source>
        <strain evidence="5">UMB0763</strain>
    </source>
</reference>
<dbReference type="PANTHER" id="PTHR43685">
    <property type="entry name" value="GLYCOSYLTRANSFERASE"/>
    <property type="match status" value="1"/>
</dbReference>
<evidence type="ECO:0000256" key="1">
    <source>
        <dbReference type="ARBA" id="ARBA00006739"/>
    </source>
</evidence>
<dbReference type="InterPro" id="IPR029044">
    <property type="entry name" value="Nucleotide-diphossugar_trans"/>
</dbReference>
<evidence type="ECO:0000256" key="2">
    <source>
        <dbReference type="ARBA" id="ARBA00022676"/>
    </source>
</evidence>
<dbReference type="RefSeq" id="WP_016459070.1">
    <property type="nucleotide sequence ID" value="NZ_CAMYCO010000005.1"/>
</dbReference>
<protein>
    <submittedName>
        <fullName evidence="5">Glycosyltransferase</fullName>
        <ecNumber evidence="5">2.4.-.-</ecNumber>
    </submittedName>
</protein>
<proteinExistence type="inferred from homology"/>
<dbReference type="AlphaFoldDB" id="A0AAF1BYL3"/>
<dbReference type="GO" id="GO:0016757">
    <property type="term" value="F:glycosyltransferase activity"/>
    <property type="evidence" value="ECO:0007669"/>
    <property type="project" value="UniProtKB-KW"/>
</dbReference>
<sequence>MQTLAVLMAVYHKVDPRQLKESIDSVMNQTRPADEFVLVKDGPLTPELDDVIAGYGDALTVVALPTNEGVGAAMGPGLEAVTCEFTARMDSDDICLPQRFEKQLAWFEQHPETDALGAAMIEFTENADGKYVDLGVRAMPEHAIEIRRYAKINSPINQPAVMFRTQSVREAGGYQPIKNLEDYDLWARMLASGMRLHNLPEPLVRFRLDEAVFTRRSQGMWAAECELQRNLAAYGLVSKKRGLVNLVVRSAYRAIPAGLVRRVYRMLFN</sequence>
<dbReference type="InterPro" id="IPR050834">
    <property type="entry name" value="Glycosyltransf_2"/>
</dbReference>
<organism evidence="5 6">
    <name type="scientific">Corynebacterium pyruviciproducens</name>
    <dbReference type="NCBI Taxonomy" id="598660"/>
    <lineage>
        <taxon>Bacteria</taxon>
        <taxon>Bacillati</taxon>
        <taxon>Actinomycetota</taxon>
        <taxon>Actinomycetes</taxon>
        <taxon>Mycobacteriales</taxon>
        <taxon>Corynebacteriaceae</taxon>
        <taxon>Corynebacterium</taxon>
    </lineage>
</organism>
<evidence type="ECO:0000313" key="5">
    <source>
        <dbReference type="EMBL" id="WOT01745.1"/>
    </source>
</evidence>
<dbReference type="Gene3D" id="3.90.550.10">
    <property type="entry name" value="Spore Coat Polysaccharide Biosynthesis Protein SpsA, Chain A"/>
    <property type="match status" value="1"/>
</dbReference>
<dbReference type="SUPFAM" id="SSF53448">
    <property type="entry name" value="Nucleotide-diphospho-sugar transferases"/>
    <property type="match status" value="1"/>
</dbReference>
<feature type="domain" description="Glycosyltransferase 2-like" evidence="4">
    <location>
        <begin position="6"/>
        <end position="166"/>
    </location>
</feature>
<evidence type="ECO:0000259" key="4">
    <source>
        <dbReference type="Pfam" id="PF00535"/>
    </source>
</evidence>
<dbReference type="EMBL" id="CP136958">
    <property type="protein sequence ID" value="WOT01745.1"/>
    <property type="molecule type" value="Genomic_DNA"/>
</dbReference>
<accession>A0AAF1BYL3</accession>
<gene>
    <name evidence="5" type="ORF">CYJ47_10810</name>
</gene>
<dbReference type="Proteomes" id="UP000234560">
    <property type="component" value="Chromosome"/>
</dbReference>
<keyword evidence="2 5" id="KW-0328">Glycosyltransferase</keyword>
<name>A0AAF1BYL3_9CORY</name>
<dbReference type="Pfam" id="PF00535">
    <property type="entry name" value="Glycos_transf_2"/>
    <property type="match status" value="1"/>
</dbReference>
<dbReference type="KEGG" id="cpyr:CYJ47_10810"/>
<keyword evidence="3 5" id="KW-0808">Transferase</keyword>
<dbReference type="EC" id="2.4.-.-" evidence="5"/>
<reference evidence="5" key="1">
    <citation type="submission" date="2017-12" db="EMBL/GenBank/DDBJ databases">
        <authorList>
            <person name="Thomas-White K."/>
            <person name="Wolfe A.J."/>
        </authorList>
    </citation>
    <scope>NUCLEOTIDE SEQUENCE</scope>
    <source>
        <strain evidence="5">UMB0763</strain>
    </source>
</reference>
<evidence type="ECO:0000256" key="3">
    <source>
        <dbReference type="ARBA" id="ARBA00022679"/>
    </source>
</evidence>
<comment type="similarity">
    <text evidence="1">Belongs to the glycosyltransferase 2 family.</text>
</comment>